<dbReference type="AlphaFoldDB" id="A0A1Y1M7C6"/>
<dbReference type="EMBL" id="GEZM01038283">
    <property type="protein sequence ID" value="JAV81682.1"/>
    <property type="molecule type" value="Transcribed_RNA"/>
</dbReference>
<proteinExistence type="predicted"/>
<evidence type="ECO:0000313" key="1">
    <source>
        <dbReference type="EMBL" id="JAV81682.1"/>
    </source>
</evidence>
<protein>
    <submittedName>
        <fullName evidence="1">Uncharacterized protein</fullName>
    </submittedName>
</protein>
<reference evidence="1" key="1">
    <citation type="journal article" date="2016" name="Sci. Rep.">
        <title>Molecular characterization of firefly nuptial gifts: a multi-omics approach sheds light on postcopulatory sexual selection.</title>
        <authorList>
            <person name="Al-Wathiqui N."/>
            <person name="Fallon T.R."/>
            <person name="South A."/>
            <person name="Weng J.K."/>
            <person name="Lewis S.M."/>
        </authorList>
    </citation>
    <scope>NUCLEOTIDE SEQUENCE</scope>
</reference>
<sequence length="221" mass="25663">MIYVNYLHFCQNLLKFRPNIQARLYMCTTVLEKEDDIEAPSINYLSSSNHYKIGRKHAAEKLQELFNLKPSDAIEVALRFNKLTKVMTKTITDNYDLLKQKHVPQEIILSYLDVLAEPNLMEKIKLLKPLSLPVSQLFPLLLMSVEDIKKFVNTNVVDKRCVHSGRIVYIATLLNISVYDAAKALLRKPFLRRINLDTLKQKIDFLLGNVIVVFLITRRLF</sequence>
<accession>A0A1Y1M7C6</accession>
<name>A0A1Y1M7C6_PHOPY</name>
<organism evidence="1">
    <name type="scientific">Photinus pyralis</name>
    <name type="common">Common eastern firefly</name>
    <name type="synonym">Lampyris pyralis</name>
    <dbReference type="NCBI Taxonomy" id="7054"/>
    <lineage>
        <taxon>Eukaryota</taxon>
        <taxon>Metazoa</taxon>
        <taxon>Ecdysozoa</taxon>
        <taxon>Arthropoda</taxon>
        <taxon>Hexapoda</taxon>
        <taxon>Insecta</taxon>
        <taxon>Pterygota</taxon>
        <taxon>Neoptera</taxon>
        <taxon>Endopterygota</taxon>
        <taxon>Coleoptera</taxon>
        <taxon>Polyphaga</taxon>
        <taxon>Elateriformia</taxon>
        <taxon>Elateroidea</taxon>
        <taxon>Lampyridae</taxon>
        <taxon>Lampyrinae</taxon>
        <taxon>Photinus</taxon>
    </lineage>
</organism>